<dbReference type="KEGG" id="vg:29068946"/>
<evidence type="ECO:0000313" key="1">
    <source>
        <dbReference type="EMBL" id="AOE44320.1"/>
    </source>
</evidence>
<reference evidence="2" key="1">
    <citation type="submission" date="2016-07" db="EMBL/GenBank/DDBJ databases">
        <authorList>
            <person name="Florea S."/>
            <person name="Webb J.S."/>
            <person name="Jaromczyk J."/>
            <person name="Schardl C.L."/>
        </authorList>
    </citation>
    <scope>NUCLEOTIDE SEQUENCE [LARGE SCALE GENOMIC DNA]</scope>
</reference>
<protein>
    <submittedName>
        <fullName evidence="1">Uncharacterized protein</fullName>
    </submittedName>
</protein>
<dbReference type="EMBL" id="KX557277">
    <property type="protein sequence ID" value="AOE44320.1"/>
    <property type="molecule type" value="Genomic_DNA"/>
</dbReference>
<dbReference type="RefSeq" id="YP_009292431.1">
    <property type="nucleotide sequence ID" value="NC_031122.1"/>
</dbReference>
<dbReference type="GeneID" id="29068946"/>
<keyword evidence="2" id="KW-1185">Reference proteome</keyword>
<name>A0A1B3AZW7_9CAUD</name>
<proteinExistence type="predicted"/>
<evidence type="ECO:0000313" key="2">
    <source>
        <dbReference type="Proteomes" id="UP000201149"/>
    </source>
</evidence>
<accession>A0A1B3AZW7</accession>
<dbReference type="Proteomes" id="UP000201149">
    <property type="component" value="Segment"/>
</dbReference>
<organism evidence="1 2">
    <name type="scientific">Gordonia phage Eyre</name>
    <dbReference type="NCBI Taxonomy" id="1887646"/>
    <lineage>
        <taxon>Viruses</taxon>
        <taxon>Duplodnaviria</taxon>
        <taxon>Heunggongvirae</taxon>
        <taxon>Uroviricota</taxon>
        <taxon>Caudoviricetes</taxon>
        <taxon>Eyrevirus</taxon>
        <taxon>Eyrevirus eyre</taxon>
    </lineage>
</organism>
<sequence>MTEPTTHELIGRLLSQVVDYSDIVFMTVTPAETSVTVHGLDPNLWPLHNENDSAADSAIRKAIGPDDSTHWLYVARPTTLDALQAAASLLAFPTGETPTADHDLLDALRRSLR</sequence>
<gene>
    <name evidence="1" type="primary">40</name>
    <name evidence="1" type="ORF">SEA_EYRE_40</name>
</gene>